<dbReference type="OrthoDB" id="5596422at2759"/>
<name>A0A7R8WAM4_9CRUS</name>
<dbReference type="PROSITE" id="PS50127">
    <property type="entry name" value="UBC_2"/>
    <property type="match status" value="1"/>
</dbReference>
<proteinExistence type="predicted"/>
<dbReference type="AlphaFoldDB" id="A0A7R8WAM4"/>
<organism evidence="1">
    <name type="scientific">Cyprideis torosa</name>
    <dbReference type="NCBI Taxonomy" id="163714"/>
    <lineage>
        <taxon>Eukaryota</taxon>
        <taxon>Metazoa</taxon>
        <taxon>Ecdysozoa</taxon>
        <taxon>Arthropoda</taxon>
        <taxon>Crustacea</taxon>
        <taxon>Oligostraca</taxon>
        <taxon>Ostracoda</taxon>
        <taxon>Podocopa</taxon>
        <taxon>Podocopida</taxon>
        <taxon>Cytherocopina</taxon>
        <taxon>Cytheroidea</taxon>
        <taxon>Cytherideidae</taxon>
        <taxon>Cyprideis</taxon>
    </lineage>
</organism>
<reference evidence="1" key="1">
    <citation type="submission" date="2020-11" db="EMBL/GenBank/DDBJ databases">
        <authorList>
            <person name="Tran Van P."/>
        </authorList>
    </citation>
    <scope>NUCLEOTIDE SEQUENCE</scope>
</reference>
<dbReference type="SUPFAM" id="SSF54495">
    <property type="entry name" value="UBC-like"/>
    <property type="match status" value="1"/>
</dbReference>
<dbReference type="InterPro" id="IPR000608">
    <property type="entry name" value="UBC"/>
</dbReference>
<dbReference type="EMBL" id="OB661373">
    <property type="protein sequence ID" value="CAD7228075.1"/>
    <property type="molecule type" value="Genomic_DNA"/>
</dbReference>
<gene>
    <name evidence="1" type="ORF">CTOB1V02_LOCUS5964</name>
</gene>
<dbReference type="InterPro" id="IPR016135">
    <property type="entry name" value="UBQ-conjugating_enzyme/RWD"/>
</dbReference>
<evidence type="ECO:0000313" key="1">
    <source>
        <dbReference type="EMBL" id="CAD7228075.1"/>
    </source>
</evidence>
<protein>
    <submittedName>
        <fullName evidence="1">Uncharacterized protein</fullName>
    </submittedName>
</protein>
<accession>A0A7R8WAM4</accession>
<sequence length="125" mass="13952">MGSTDTPFATSTGLFDRDISIRSSIRKVLPALPPADEIPLISQKSSACPGASYSYSQFLREYLLIAEYRKLQEVKIPGVYVIPSQQSSLQWFGVIFIRLGPYKDGVFRYAMITDGRLPGLWSILS</sequence>